<protein>
    <submittedName>
        <fullName evidence="3">Uncharacterized protein</fullName>
    </submittedName>
</protein>
<reference evidence="3 4" key="1">
    <citation type="journal article" date="2019" name="Nat. Ecol. Evol.">
        <title>Megaphylogeny resolves global patterns of mushroom evolution.</title>
        <authorList>
            <person name="Varga T."/>
            <person name="Krizsan K."/>
            <person name="Foldi C."/>
            <person name="Dima B."/>
            <person name="Sanchez-Garcia M."/>
            <person name="Sanchez-Ramirez S."/>
            <person name="Szollosi G.J."/>
            <person name="Szarkandi J.G."/>
            <person name="Papp V."/>
            <person name="Albert L."/>
            <person name="Andreopoulos W."/>
            <person name="Angelini C."/>
            <person name="Antonin V."/>
            <person name="Barry K.W."/>
            <person name="Bougher N.L."/>
            <person name="Buchanan P."/>
            <person name="Buyck B."/>
            <person name="Bense V."/>
            <person name="Catcheside P."/>
            <person name="Chovatia M."/>
            <person name="Cooper J."/>
            <person name="Damon W."/>
            <person name="Desjardin D."/>
            <person name="Finy P."/>
            <person name="Geml J."/>
            <person name="Haridas S."/>
            <person name="Hughes K."/>
            <person name="Justo A."/>
            <person name="Karasinski D."/>
            <person name="Kautmanova I."/>
            <person name="Kiss B."/>
            <person name="Kocsube S."/>
            <person name="Kotiranta H."/>
            <person name="LaButti K.M."/>
            <person name="Lechner B.E."/>
            <person name="Liimatainen K."/>
            <person name="Lipzen A."/>
            <person name="Lukacs Z."/>
            <person name="Mihaltcheva S."/>
            <person name="Morgado L.N."/>
            <person name="Niskanen T."/>
            <person name="Noordeloos M.E."/>
            <person name="Ohm R.A."/>
            <person name="Ortiz-Santana B."/>
            <person name="Ovrebo C."/>
            <person name="Racz N."/>
            <person name="Riley R."/>
            <person name="Savchenko A."/>
            <person name="Shiryaev A."/>
            <person name="Soop K."/>
            <person name="Spirin V."/>
            <person name="Szebenyi C."/>
            <person name="Tomsovsky M."/>
            <person name="Tulloss R.E."/>
            <person name="Uehling J."/>
            <person name="Grigoriev I.V."/>
            <person name="Vagvolgyi C."/>
            <person name="Papp T."/>
            <person name="Martin F.M."/>
            <person name="Miettinen O."/>
            <person name="Hibbett D.S."/>
            <person name="Nagy L.G."/>
        </authorList>
    </citation>
    <scope>NUCLEOTIDE SEQUENCE [LARGE SCALE GENOMIC DNA]</scope>
    <source>
        <strain evidence="3 4">CBS 962.96</strain>
    </source>
</reference>
<evidence type="ECO:0000256" key="1">
    <source>
        <dbReference type="SAM" id="MobiDB-lite"/>
    </source>
</evidence>
<organism evidence="3 4">
    <name type="scientific">Dendrothele bispora (strain CBS 962.96)</name>
    <dbReference type="NCBI Taxonomy" id="1314807"/>
    <lineage>
        <taxon>Eukaryota</taxon>
        <taxon>Fungi</taxon>
        <taxon>Dikarya</taxon>
        <taxon>Basidiomycota</taxon>
        <taxon>Agaricomycotina</taxon>
        <taxon>Agaricomycetes</taxon>
        <taxon>Agaricomycetidae</taxon>
        <taxon>Agaricales</taxon>
        <taxon>Agaricales incertae sedis</taxon>
        <taxon>Dendrothele</taxon>
    </lineage>
</organism>
<dbReference type="AlphaFoldDB" id="A0A4S8LJT4"/>
<feature type="chain" id="PRO_5020229958" evidence="2">
    <location>
        <begin position="32"/>
        <end position="104"/>
    </location>
</feature>
<feature type="signal peptide" evidence="2">
    <location>
        <begin position="1"/>
        <end position="31"/>
    </location>
</feature>
<evidence type="ECO:0000313" key="3">
    <source>
        <dbReference type="EMBL" id="THU89446.1"/>
    </source>
</evidence>
<dbReference type="EMBL" id="ML179367">
    <property type="protein sequence ID" value="THU89446.1"/>
    <property type="molecule type" value="Genomic_DNA"/>
</dbReference>
<evidence type="ECO:0000313" key="4">
    <source>
        <dbReference type="Proteomes" id="UP000297245"/>
    </source>
</evidence>
<feature type="compositionally biased region" description="Low complexity" evidence="1">
    <location>
        <begin position="53"/>
        <end position="70"/>
    </location>
</feature>
<dbReference type="Proteomes" id="UP000297245">
    <property type="component" value="Unassembled WGS sequence"/>
</dbReference>
<sequence>MILAAILSSRSRVLVLYFFVLCLWGVVGTDAAPIKWTRRQYEAINNVKRTGDDSTGTGTSTSSSSTSSSTVIPISGPMNTPTLNSLIGNVLNTSEDNIAKIMNG</sequence>
<name>A0A4S8LJT4_DENBC</name>
<accession>A0A4S8LJT4</accession>
<feature type="region of interest" description="Disordered" evidence="1">
    <location>
        <begin position="47"/>
        <end position="77"/>
    </location>
</feature>
<keyword evidence="4" id="KW-1185">Reference proteome</keyword>
<gene>
    <name evidence="3" type="ORF">K435DRAFT_288347</name>
</gene>
<keyword evidence="2" id="KW-0732">Signal</keyword>
<evidence type="ECO:0000256" key="2">
    <source>
        <dbReference type="SAM" id="SignalP"/>
    </source>
</evidence>
<proteinExistence type="predicted"/>